<dbReference type="AlphaFoldDB" id="A0A072P0D4"/>
<feature type="compositionally biased region" description="Basic and acidic residues" evidence="1">
    <location>
        <begin position="68"/>
        <end position="77"/>
    </location>
</feature>
<comment type="caution">
    <text evidence="2">The sequence shown here is derived from an EMBL/GenBank/DDBJ whole genome shotgun (WGS) entry which is preliminary data.</text>
</comment>
<evidence type="ECO:0000313" key="3">
    <source>
        <dbReference type="Proteomes" id="UP000027920"/>
    </source>
</evidence>
<organism evidence="2 3">
    <name type="scientific">Exophiala aquamarina CBS 119918</name>
    <dbReference type="NCBI Taxonomy" id="1182545"/>
    <lineage>
        <taxon>Eukaryota</taxon>
        <taxon>Fungi</taxon>
        <taxon>Dikarya</taxon>
        <taxon>Ascomycota</taxon>
        <taxon>Pezizomycotina</taxon>
        <taxon>Eurotiomycetes</taxon>
        <taxon>Chaetothyriomycetidae</taxon>
        <taxon>Chaetothyriales</taxon>
        <taxon>Herpotrichiellaceae</taxon>
        <taxon>Exophiala</taxon>
    </lineage>
</organism>
<evidence type="ECO:0000313" key="2">
    <source>
        <dbReference type="EMBL" id="KEF53147.1"/>
    </source>
</evidence>
<dbReference type="HOGENOM" id="CLU_047721_2_0_1"/>
<protein>
    <submittedName>
        <fullName evidence="2">Uncharacterized protein</fullName>
    </submittedName>
</protein>
<dbReference type="GeneID" id="25285956"/>
<proteinExistence type="predicted"/>
<dbReference type="OrthoDB" id="4119745at2759"/>
<gene>
    <name evidence="2" type="ORF">A1O9_11056</name>
</gene>
<sequence>MATEQEQPPKKEKKSVKKLWKKVKDFFKDKPATPTAAAASTSIAAPAASSPSAPAPVTSKPESASATKPDESPVRSPRIEVDDNVEDIPAATTQGTVQLRPIKPSSETGQLTEPEMRFNKAQAIFAKYNLELSEADWDMRPKVPYERVAKNIRMRVRYTCHNCSTTFGHERVCVGCQHRRCTKCSRYPPKKDKAKTTKTDVAAPSAAPLDPSENNNDAACHECQTGFNIGTEECPNCHHKICERCLQEATITVEHLPGAAGAGQKTSTEGVGTAS</sequence>
<feature type="region of interest" description="Disordered" evidence="1">
    <location>
        <begin position="188"/>
        <end position="213"/>
    </location>
</feature>
<feature type="compositionally biased region" description="Basic and acidic residues" evidence="1">
    <location>
        <begin position="189"/>
        <end position="198"/>
    </location>
</feature>
<dbReference type="RefSeq" id="XP_013255737.1">
    <property type="nucleotide sequence ID" value="XM_013400283.1"/>
</dbReference>
<feature type="region of interest" description="Disordered" evidence="1">
    <location>
        <begin position="27"/>
        <end position="77"/>
    </location>
</feature>
<keyword evidence="3" id="KW-1185">Reference proteome</keyword>
<feature type="compositionally biased region" description="Low complexity" evidence="1">
    <location>
        <begin position="32"/>
        <end position="59"/>
    </location>
</feature>
<dbReference type="VEuPathDB" id="FungiDB:A1O9_11056"/>
<accession>A0A072P0D4</accession>
<reference evidence="2 3" key="1">
    <citation type="submission" date="2013-03" db="EMBL/GenBank/DDBJ databases">
        <title>The Genome Sequence of Exophiala aquamarina CBS 119918.</title>
        <authorList>
            <consortium name="The Broad Institute Genomics Platform"/>
            <person name="Cuomo C."/>
            <person name="de Hoog S."/>
            <person name="Gorbushina A."/>
            <person name="Walker B."/>
            <person name="Young S.K."/>
            <person name="Zeng Q."/>
            <person name="Gargeya S."/>
            <person name="Fitzgerald M."/>
            <person name="Haas B."/>
            <person name="Abouelleil A."/>
            <person name="Allen A.W."/>
            <person name="Alvarado L."/>
            <person name="Arachchi H.M."/>
            <person name="Berlin A.M."/>
            <person name="Chapman S.B."/>
            <person name="Gainer-Dewar J."/>
            <person name="Goldberg J."/>
            <person name="Griggs A."/>
            <person name="Gujja S."/>
            <person name="Hansen M."/>
            <person name="Howarth C."/>
            <person name="Imamovic A."/>
            <person name="Ireland A."/>
            <person name="Larimer J."/>
            <person name="McCowan C."/>
            <person name="Murphy C."/>
            <person name="Pearson M."/>
            <person name="Poon T.W."/>
            <person name="Priest M."/>
            <person name="Roberts A."/>
            <person name="Saif S."/>
            <person name="Shea T."/>
            <person name="Sisk P."/>
            <person name="Sykes S."/>
            <person name="Wortman J."/>
            <person name="Nusbaum C."/>
            <person name="Birren B."/>
        </authorList>
    </citation>
    <scope>NUCLEOTIDE SEQUENCE [LARGE SCALE GENOMIC DNA]</scope>
    <source>
        <strain evidence="2 3">CBS 119918</strain>
    </source>
</reference>
<evidence type="ECO:0000256" key="1">
    <source>
        <dbReference type="SAM" id="MobiDB-lite"/>
    </source>
</evidence>
<name>A0A072P0D4_9EURO</name>
<dbReference type="EMBL" id="AMGV01000015">
    <property type="protein sequence ID" value="KEF53147.1"/>
    <property type="molecule type" value="Genomic_DNA"/>
</dbReference>
<dbReference type="Proteomes" id="UP000027920">
    <property type="component" value="Unassembled WGS sequence"/>
</dbReference>